<name>A0A4Z2EAU7_9TELE</name>
<evidence type="ECO:0000313" key="1">
    <source>
        <dbReference type="EMBL" id="TNN25382.1"/>
    </source>
</evidence>
<organism evidence="1 2">
    <name type="scientific">Liparis tanakae</name>
    <name type="common">Tanaka's snailfish</name>
    <dbReference type="NCBI Taxonomy" id="230148"/>
    <lineage>
        <taxon>Eukaryota</taxon>
        <taxon>Metazoa</taxon>
        <taxon>Chordata</taxon>
        <taxon>Craniata</taxon>
        <taxon>Vertebrata</taxon>
        <taxon>Euteleostomi</taxon>
        <taxon>Actinopterygii</taxon>
        <taxon>Neopterygii</taxon>
        <taxon>Teleostei</taxon>
        <taxon>Neoteleostei</taxon>
        <taxon>Acanthomorphata</taxon>
        <taxon>Eupercaria</taxon>
        <taxon>Perciformes</taxon>
        <taxon>Cottioidei</taxon>
        <taxon>Cottales</taxon>
        <taxon>Liparidae</taxon>
        <taxon>Liparis</taxon>
    </lineage>
</organism>
<dbReference type="EMBL" id="SRLO01012705">
    <property type="protein sequence ID" value="TNN25382.1"/>
    <property type="molecule type" value="Genomic_DNA"/>
</dbReference>
<sequence length="153" mass="17171">MPEPNALEGRERRRPHAAALCRSNEGRAQVTFRSTKDFTSALSPHCPSAQRLVPRPAALTVARVNSEMSTDSLLNTPTLQKILPTNSVDMNVNSSSFLLETSSRAPSPITQPSLIVVWGLAWMLRCLRLYERPVRPPDGARPRWRGPVRLLWY</sequence>
<keyword evidence="2" id="KW-1185">Reference proteome</keyword>
<evidence type="ECO:0000313" key="2">
    <source>
        <dbReference type="Proteomes" id="UP000314294"/>
    </source>
</evidence>
<accession>A0A4Z2EAU7</accession>
<reference evidence="1 2" key="1">
    <citation type="submission" date="2019-03" db="EMBL/GenBank/DDBJ databases">
        <title>First draft genome of Liparis tanakae, snailfish: a comprehensive survey of snailfish specific genes.</title>
        <authorList>
            <person name="Kim W."/>
            <person name="Song I."/>
            <person name="Jeong J.-H."/>
            <person name="Kim D."/>
            <person name="Kim S."/>
            <person name="Ryu S."/>
            <person name="Song J.Y."/>
            <person name="Lee S.K."/>
        </authorList>
    </citation>
    <scope>NUCLEOTIDE SEQUENCE [LARGE SCALE GENOMIC DNA]</scope>
    <source>
        <tissue evidence="1">Muscle</tissue>
    </source>
</reference>
<dbReference type="AlphaFoldDB" id="A0A4Z2EAU7"/>
<gene>
    <name evidence="1" type="ORF">EYF80_064490</name>
</gene>
<proteinExistence type="predicted"/>
<protein>
    <submittedName>
        <fullName evidence="1">Uncharacterized protein</fullName>
    </submittedName>
</protein>
<dbReference type="Proteomes" id="UP000314294">
    <property type="component" value="Unassembled WGS sequence"/>
</dbReference>
<comment type="caution">
    <text evidence="1">The sequence shown here is derived from an EMBL/GenBank/DDBJ whole genome shotgun (WGS) entry which is preliminary data.</text>
</comment>